<dbReference type="OrthoDB" id="186919at2"/>
<dbReference type="Proteomes" id="UP000325787">
    <property type="component" value="Chromosome"/>
</dbReference>
<dbReference type="SUPFAM" id="SSF53300">
    <property type="entry name" value="vWA-like"/>
    <property type="match status" value="1"/>
</dbReference>
<dbReference type="InterPro" id="IPR002035">
    <property type="entry name" value="VWF_A"/>
</dbReference>
<accession>A0A5Q0H5X8</accession>
<dbReference type="EMBL" id="CP034550">
    <property type="protein sequence ID" value="QFZ21621.1"/>
    <property type="molecule type" value="Genomic_DNA"/>
</dbReference>
<evidence type="ECO:0000313" key="5">
    <source>
        <dbReference type="Proteomes" id="UP000325787"/>
    </source>
</evidence>
<reference evidence="5" key="1">
    <citation type="journal article" date="2021" name="Curr. Microbiol.">
        <title>Complete genome of nocamycin-producing strain Saccharothrix syringae NRRL B-16468 reveals the biosynthetic potential for secondary metabolites.</title>
        <authorList>
            <person name="Mo X."/>
            <person name="Yang S."/>
        </authorList>
    </citation>
    <scope>NUCLEOTIDE SEQUENCE [LARGE SCALE GENOMIC DNA]</scope>
    <source>
        <strain evidence="5">ATCC 51364 / DSM 43886 / JCM 6844 / KCTC 9398 / NBRC 14523 / NRRL B-16468 / INA 2240</strain>
    </source>
</reference>
<name>A0A5Q0H5X8_SACSY</name>
<dbReference type="PANTHER" id="PTHR45737:SF6">
    <property type="entry name" value="VON WILLEBRAND FACTOR A DOMAIN-CONTAINING PROTEIN 5A"/>
    <property type="match status" value="1"/>
</dbReference>
<dbReference type="SMART" id="SM00609">
    <property type="entry name" value="VIT"/>
    <property type="match status" value="1"/>
</dbReference>
<dbReference type="Pfam" id="PF08487">
    <property type="entry name" value="VIT"/>
    <property type="match status" value="1"/>
</dbReference>
<dbReference type="PANTHER" id="PTHR45737">
    <property type="entry name" value="VON WILLEBRAND FACTOR A DOMAIN-CONTAINING PROTEIN 5A"/>
    <property type="match status" value="1"/>
</dbReference>
<sequence length="843" mass="88678">MSTTIDVIETPGATTLPAEPAEDAGLGCLRTERGNLPLEAVDVHATITGLASRTTLTQVFRNPHAEPLEATYVFPLPARAAVTGLRVEADGRVVEGVLKERGEARADYDQAISGGKRAAIAEEERPGVFTTRVGNLVPGEQVTVRLTLVGVLAYEDDAAEYRLPLVVAPRYIPGTPLAGGQVGDGVAQDTDAVPDASRISPPVLLPGFPDPVRLSVVVDVEPAGLPVARPASSLHATVTEETATGFRVRVEPGARVDRDFLLRLRFADAGAVRTSLAVRPDEEGTGGTFALTVLPPEPTGPVRGRDVVLVLDRSGSMGGWKVVAARRAASRVVDSLTTGDRFAVLAFDDRLDSPDTLPAGLVEATDRNRYRAVEFLAGLGARGSTEMLAPLRRAAELLGANGERERVLVLVTDGQVGDEDRLLREVATGLAGVRVHTVGIDRAVNAAFLQRLAGSTGRCELVESEDRLDEAMRHIHHRIGAPVLTGLAVHAAGLAITEQTLAPTPLPDLFTGAPVLITGRYAGEPTGEVEITGDNGWRHRLPATPSDNVGLAALWARARVRDLEDRYVVGAGNPTDLERRIVDTSLRFGVLSRFTAFVAVDERVVNESGTVRRVTQPVELPDGWVHQAPDTAFGGSYAPAPAAAGFAGAMPAAAMPFAAPPAGAPAPAPRMRKLSAARSPELGRTGMPQRLGDGVGRRGGQAPNAPAPAGGGGGRGGQVPNAPAPSVGLPQVPGVVGRPQAPKPDVAPPTPDLAAFLSTELAGLRATRTPEAQVPLLVHLHEAITRHLSAWEAAGAPAETVRRLTELAAELAGPATVEQRFQRAVEILAELTEPRRRKPFWKR</sequence>
<dbReference type="PROSITE" id="PS51468">
    <property type="entry name" value="VIT"/>
    <property type="match status" value="1"/>
</dbReference>
<evidence type="ECO:0000259" key="3">
    <source>
        <dbReference type="PROSITE" id="PS51468"/>
    </source>
</evidence>
<dbReference type="InterPro" id="IPR013694">
    <property type="entry name" value="VIT"/>
</dbReference>
<keyword evidence="5" id="KW-1185">Reference proteome</keyword>
<protein>
    <submittedName>
        <fullName evidence="4">VWA domain-containing protein</fullName>
    </submittedName>
</protein>
<dbReference type="Pfam" id="PF00092">
    <property type="entry name" value="VWA"/>
    <property type="match status" value="1"/>
</dbReference>
<evidence type="ECO:0000256" key="1">
    <source>
        <dbReference type="SAM" id="MobiDB-lite"/>
    </source>
</evidence>
<organism evidence="4 5">
    <name type="scientific">Saccharothrix syringae</name>
    <name type="common">Nocardiopsis syringae</name>
    <dbReference type="NCBI Taxonomy" id="103733"/>
    <lineage>
        <taxon>Bacteria</taxon>
        <taxon>Bacillati</taxon>
        <taxon>Actinomycetota</taxon>
        <taxon>Actinomycetes</taxon>
        <taxon>Pseudonocardiales</taxon>
        <taxon>Pseudonocardiaceae</taxon>
        <taxon>Saccharothrix</taxon>
    </lineage>
</organism>
<feature type="domain" description="VIT" evidence="3">
    <location>
        <begin position="22"/>
        <end position="150"/>
    </location>
</feature>
<feature type="domain" description="VWFA" evidence="2">
    <location>
        <begin position="306"/>
        <end position="479"/>
    </location>
</feature>
<dbReference type="Gene3D" id="3.40.50.410">
    <property type="entry name" value="von Willebrand factor, type A domain"/>
    <property type="match status" value="1"/>
</dbReference>
<proteinExistence type="predicted"/>
<dbReference type="SMART" id="SM00327">
    <property type="entry name" value="VWA"/>
    <property type="match status" value="1"/>
</dbReference>
<evidence type="ECO:0000313" key="4">
    <source>
        <dbReference type="EMBL" id="QFZ21621.1"/>
    </source>
</evidence>
<gene>
    <name evidence="4" type="ORF">EKG83_33275</name>
</gene>
<feature type="region of interest" description="Disordered" evidence="1">
    <location>
        <begin position="1"/>
        <end position="21"/>
    </location>
</feature>
<dbReference type="PROSITE" id="PS50234">
    <property type="entry name" value="VWFA"/>
    <property type="match status" value="1"/>
</dbReference>
<feature type="region of interest" description="Disordered" evidence="1">
    <location>
        <begin position="677"/>
        <end position="728"/>
    </location>
</feature>
<dbReference type="KEGG" id="ssyi:EKG83_33275"/>
<dbReference type="InterPro" id="IPR036465">
    <property type="entry name" value="vWFA_dom_sf"/>
</dbReference>
<dbReference type="AlphaFoldDB" id="A0A5Q0H5X8"/>
<dbReference type="RefSeq" id="WP_051766800.1">
    <property type="nucleotide sequence ID" value="NZ_CP034550.1"/>
</dbReference>
<evidence type="ECO:0000259" key="2">
    <source>
        <dbReference type="PROSITE" id="PS50234"/>
    </source>
</evidence>